<dbReference type="EMBL" id="JAEOAQ010000003">
    <property type="protein sequence ID" value="KAG5419574.1"/>
    <property type="molecule type" value="Genomic_DNA"/>
</dbReference>
<organism evidence="2 3">
    <name type="scientific">Candida metapsilosis</name>
    <dbReference type="NCBI Taxonomy" id="273372"/>
    <lineage>
        <taxon>Eukaryota</taxon>
        <taxon>Fungi</taxon>
        <taxon>Dikarya</taxon>
        <taxon>Ascomycota</taxon>
        <taxon>Saccharomycotina</taxon>
        <taxon>Pichiomycetes</taxon>
        <taxon>Debaryomycetaceae</taxon>
        <taxon>Candida/Lodderomyces clade</taxon>
        <taxon>Candida</taxon>
    </lineage>
</organism>
<evidence type="ECO:0000313" key="2">
    <source>
        <dbReference type="EMBL" id="KAG5419574.1"/>
    </source>
</evidence>
<comment type="caution">
    <text evidence="2">The sequence shown here is derived from an EMBL/GenBank/DDBJ whole genome shotgun (WGS) entry which is preliminary data.</text>
</comment>
<dbReference type="RefSeq" id="XP_067548690.1">
    <property type="nucleotide sequence ID" value="XM_067692297.1"/>
</dbReference>
<proteinExistence type="predicted"/>
<evidence type="ECO:0000256" key="1">
    <source>
        <dbReference type="SAM" id="Phobius"/>
    </source>
</evidence>
<evidence type="ECO:0000313" key="3">
    <source>
        <dbReference type="Proteomes" id="UP000669133"/>
    </source>
</evidence>
<feature type="transmembrane region" description="Helical" evidence="1">
    <location>
        <begin position="195"/>
        <end position="218"/>
    </location>
</feature>
<dbReference type="Proteomes" id="UP000669133">
    <property type="component" value="Unassembled WGS sequence"/>
</dbReference>
<name>A0A8H7ZFF9_9ASCO</name>
<dbReference type="AlphaFoldDB" id="A0A8H7ZFF9"/>
<reference evidence="2 3" key="1">
    <citation type="submission" date="2020-12" db="EMBL/GenBank/DDBJ databases">
        <title>Effect of drift, selection, and recombination on the evolution of hybrid genomes in Candida yeast pathogens.</title>
        <authorList>
            <person name="Mixao V."/>
            <person name="Ksiezopolska E."/>
            <person name="Saus E."/>
            <person name="Boekhout T."/>
            <person name="Gacser A."/>
            <person name="Gabaldon T."/>
        </authorList>
    </citation>
    <scope>NUCLEOTIDE SEQUENCE [LARGE SCALE GENOMIC DNA]</scope>
    <source>
        <strain evidence="2 3">BP57</strain>
    </source>
</reference>
<keyword evidence="1" id="KW-0812">Transmembrane</keyword>
<keyword evidence="1" id="KW-1133">Transmembrane helix</keyword>
<dbReference type="GeneID" id="93651971"/>
<keyword evidence="1" id="KW-0472">Membrane</keyword>
<accession>A0A8H7ZFF9</accession>
<protein>
    <submittedName>
        <fullName evidence="2">Uncharacterized protein</fullName>
    </submittedName>
</protein>
<gene>
    <name evidence="2" type="ORF">I9W82_003342</name>
</gene>
<keyword evidence="3" id="KW-1185">Reference proteome</keyword>
<sequence>MTDIPTDACPNQSSFSLMEEITTAFHDPNFYKILIGSIFMLPLHYKIYQLNTYLFSEDDVALEWTLGKLVGISSFFKRLFLSLFGCVNFGKCASSSPTPPNASRCSFDLDLEKGFILGYKDSDEDYSDEKCTDMLTGQSQNDDNSTSMIEVDQNAPSNTILESQEPDTVVTPGPLTTFISEWCVIFNWRFALRCVLFLVVVSTESAFMTAVLLSYAFIVCER</sequence>